<evidence type="ECO:0000256" key="1">
    <source>
        <dbReference type="ARBA" id="ARBA00003294"/>
    </source>
</evidence>
<dbReference type="InterPro" id="IPR020625">
    <property type="entry name" value="Schiff_base-form_aldolases_AS"/>
</dbReference>
<evidence type="ECO:0000256" key="5">
    <source>
        <dbReference type="ARBA" id="ARBA00022490"/>
    </source>
</evidence>
<dbReference type="EC" id="4.3.3.7" evidence="4 12"/>
<dbReference type="NCBIfam" id="TIGR00674">
    <property type="entry name" value="dapA"/>
    <property type="match status" value="1"/>
</dbReference>
<dbReference type="InterPro" id="IPR013785">
    <property type="entry name" value="Aldolase_TIM"/>
</dbReference>
<comment type="pathway">
    <text evidence="2 12">Amino-acid biosynthesis; L-lysine biosynthesis via DAP pathway; (S)-tetrahydrodipicolinate from L-aspartate: step 3/4.</text>
</comment>
<dbReference type="HAMAP" id="MF_00418">
    <property type="entry name" value="DapA"/>
    <property type="match status" value="1"/>
</dbReference>
<proteinExistence type="inferred from homology"/>
<evidence type="ECO:0000256" key="8">
    <source>
        <dbReference type="ARBA" id="ARBA00023154"/>
    </source>
</evidence>
<comment type="caution">
    <text evidence="12">Was originally thought to be a dihydrodipicolinate synthase (DHDPS), catalyzing the condensation of (S)-aspartate-beta-semialdehyde [(S)-ASA] and pyruvate to dihydrodipicolinate (DHDP). However, it was shown in E.coli that the product of the enzymatic reaction is not dihydrodipicolinate but in fact (4S)-4-hydroxy-2,3,4,5-tetrahydro-(2S)-dipicolinic acid (HTPA), and that the consecutive dehydration reaction leading to DHDP is not spontaneous but catalyzed by DapB.</text>
</comment>
<accession>A0A8J7PKZ0</accession>
<dbReference type="PANTHER" id="PTHR12128:SF66">
    <property type="entry name" value="4-HYDROXY-2-OXOGLUTARATE ALDOLASE, MITOCHONDRIAL"/>
    <property type="match status" value="1"/>
</dbReference>
<dbReference type="InterPro" id="IPR002220">
    <property type="entry name" value="DapA-like"/>
</dbReference>
<evidence type="ECO:0000256" key="11">
    <source>
        <dbReference type="ARBA" id="ARBA00047836"/>
    </source>
</evidence>
<evidence type="ECO:0000256" key="10">
    <source>
        <dbReference type="ARBA" id="ARBA00023270"/>
    </source>
</evidence>
<evidence type="ECO:0000256" key="13">
    <source>
        <dbReference type="PIRNR" id="PIRNR001365"/>
    </source>
</evidence>
<dbReference type="SUPFAM" id="SSF51569">
    <property type="entry name" value="Aldolase"/>
    <property type="match status" value="1"/>
</dbReference>
<dbReference type="GO" id="GO:0019877">
    <property type="term" value="P:diaminopimelate biosynthetic process"/>
    <property type="evidence" value="ECO:0007669"/>
    <property type="project" value="UniProtKB-UniRule"/>
</dbReference>
<evidence type="ECO:0000256" key="12">
    <source>
        <dbReference type="HAMAP-Rule" id="MF_00418"/>
    </source>
</evidence>
<dbReference type="GO" id="GO:0005829">
    <property type="term" value="C:cytosol"/>
    <property type="evidence" value="ECO:0007669"/>
    <property type="project" value="TreeGrafter"/>
</dbReference>
<feature type="active site" description="Schiff-base intermediate with substrate" evidence="12 14">
    <location>
        <position position="155"/>
    </location>
</feature>
<dbReference type="Pfam" id="PF00701">
    <property type="entry name" value="DHDPS"/>
    <property type="match status" value="1"/>
</dbReference>
<feature type="binding site" evidence="12 15">
    <location>
        <position position="197"/>
    </location>
    <ligand>
        <name>pyruvate</name>
        <dbReference type="ChEBI" id="CHEBI:15361"/>
    </ligand>
</feature>
<dbReference type="Proteomes" id="UP000664277">
    <property type="component" value="Unassembled WGS sequence"/>
</dbReference>
<evidence type="ECO:0000313" key="17">
    <source>
        <dbReference type="Proteomes" id="UP000664277"/>
    </source>
</evidence>
<comment type="catalytic activity">
    <reaction evidence="11 12">
        <text>L-aspartate 4-semialdehyde + pyruvate = (2S,4S)-4-hydroxy-2,3,4,5-tetrahydrodipicolinate + H2O + H(+)</text>
        <dbReference type="Rhea" id="RHEA:34171"/>
        <dbReference type="ChEBI" id="CHEBI:15361"/>
        <dbReference type="ChEBI" id="CHEBI:15377"/>
        <dbReference type="ChEBI" id="CHEBI:15378"/>
        <dbReference type="ChEBI" id="CHEBI:67139"/>
        <dbReference type="ChEBI" id="CHEBI:537519"/>
        <dbReference type="EC" id="4.3.3.7"/>
    </reaction>
</comment>
<reference evidence="16" key="1">
    <citation type="submission" date="2021-02" db="EMBL/GenBank/DDBJ databases">
        <title>Genome-Resolved Metagenomics of a Microbial Community Performing Photosynthetic Biological Nutrient Removal.</title>
        <authorList>
            <person name="Mcdaniel E.A."/>
        </authorList>
    </citation>
    <scope>NUCLEOTIDE SEQUENCE</scope>
    <source>
        <strain evidence="16">UWPOB_OBS1</strain>
    </source>
</reference>
<dbReference type="InterPro" id="IPR005263">
    <property type="entry name" value="DapA"/>
</dbReference>
<dbReference type="PROSITE" id="PS00666">
    <property type="entry name" value="DHDPS_2"/>
    <property type="match status" value="1"/>
</dbReference>
<dbReference type="PIRSF" id="PIRSF001365">
    <property type="entry name" value="DHDPS"/>
    <property type="match status" value="1"/>
</dbReference>
<keyword evidence="10 12" id="KW-0704">Schiff base</keyword>
<dbReference type="PRINTS" id="PR00146">
    <property type="entry name" value="DHPICSNTHASE"/>
</dbReference>
<name>A0A8J7PKZ0_9BACT</name>
<gene>
    <name evidence="12 16" type="primary">dapA</name>
    <name evidence="16" type="ORF">J0M35_05255</name>
</gene>
<feature type="active site" description="Proton donor/acceptor" evidence="12 14">
    <location>
        <position position="126"/>
    </location>
</feature>
<dbReference type="GO" id="GO:0008840">
    <property type="term" value="F:4-hydroxy-tetrahydrodipicolinate synthase activity"/>
    <property type="evidence" value="ECO:0007669"/>
    <property type="project" value="UniProtKB-UniRule"/>
</dbReference>
<dbReference type="GO" id="GO:0009089">
    <property type="term" value="P:lysine biosynthetic process via diaminopimelate"/>
    <property type="evidence" value="ECO:0007669"/>
    <property type="project" value="UniProtKB-UniRule"/>
</dbReference>
<evidence type="ECO:0000256" key="6">
    <source>
        <dbReference type="ARBA" id="ARBA00022605"/>
    </source>
</evidence>
<dbReference type="PANTHER" id="PTHR12128">
    <property type="entry name" value="DIHYDRODIPICOLINATE SYNTHASE"/>
    <property type="match status" value="1"/>
</dbReference>
<evidence type="ECO:0000256" key="2">
    <source>
        <dbReference type="ARBA" id="ARBA00005120"/>
    </source>
</evidence>
<keyword evidence="9 12" id="KW-0456">Lyase</keyword>
<keyword evidence="6 12" id="KW-0028">Amino-acid biosynthesis</keyword>
<comment type="caution">
    <text evidence="16">The sequence shown here is derived from an EMBL/GenBank/DDBJ whole genome shotgun (WGS) entry which is preliminary data.</text>
</comment>
<dbReference type="InterPro" id="IPR020624">
    <property type="entry name" value="Schiff_base-form_aldolases_CS"/>
</dbReference>
<organism evidence="16 17">
    <name type="scientific">Candidatus Obscuribacter phosphatis</name>
    <dbReference type="NCBI Taxonomy" id="1906157"/>
    <lineage>
        <taxon>Bacteria</taxon>
        <taxon>Bacillati</taxon>
        <taxon>Candidatus Melainabacteria</taxon>
        <taxon>Candidatus Obscuribacterales</taxon>
        <taxon>Candidatus Obscuribacteraceae</taxon>
        <taxon>Candidatus Obscuribacter</taxon>
    </lineage>
</organism>
<comment type="function">
    <text evidence="1 12">Catalyzes the condensation of (S)-aspartate-beta-semialdehyde [(S)-ASA] and pyruvate to 4-hydroxy-tetrahydrodipicolinate (HTPA).</text>
</comment>
<sequence length="279" mass="29590">MVTPFKADGSAIDYDQLETLVEHLIKTGSTALVVAGTTGESPTLTDDEKKELLKRTIALVKGRVKVIMGTGSNITAKSIKATQEAEALGADGALVVAPYYNKPSQAGLLAHFGAIASASSLPIIVYNIPGRTGINIAVDTIVELAQNHKNIAALKDSTGNVDQASDIADRAPEHFRIYSGDDNMTLPFLSVGACGVISVASHLAGPQITEMMESFFAGNLDQARALHYKLMPLFKGLFIAPNPTCVKYLLGRKDLISDSLRLPLVPLSASQKASMDLLI</sequence>
<evidence type="ECO:0000256" key="14">
    <source>
        <dbReference type="PIRSR" id="PIRSR001365-1"/>
    </source>
</evidence>
<feature type="site" description="Part of a proton relay during catalysis" evidence="12">
    <location>
        <position position="100"/>
    </location>
</feature>
<feature type="site" description="Part of a proton relay during catalysis" evidence="12">
    <location>
        <position position="37"/>
    </location>
</feature>
<dbReference type="CDD" id="cd00950">
    <property type="entry name" value="DHDPS"/>
    <property type="match status" value="1"/>
</dbReference>
<dbReference type="PROSITE" id="PS00665">
    <property type="entry name" value="DHDPS_1"/>
    <property type="match status" value="1"/>
</dbReference>
<keyword evidence="7 12" id="KW-0220">Diaminopimelate biosynthesis</keyword>
<dbReference type="Gene3D" id="3.20.20.70">
    <property type="entry name" value="Aldolase class I"/>
    <property type="match status" value="1"/>
</dbReference>
<evidence type="ECO:0000256" key="3">
    <source>
        <dbReference type="ARBA" id="ARBA00007592"/>
    </source>
</evidence>
<comment type="subcellular location">
    <subcellularLocation>
        <location evidence="12">Cytoplasm</location>
    </subcellularLocation>
</comment>
<dbReference type="EMBL" id="JAFLCK010000005">
    <property type="protein sequence ID" value="MBN8659747.1"/>
    <property type="molecule type" value="Genomic_DNA"/>
</dbReference>
<keyword evidence="5 12" id="KW-0963">Cytoplasm</keyword>
<evidence type="ECO:0000256" key="9">
    <source>
        <dbReference type="ARBA" id="ARBA00023239"/>
    </source>
</evidence>
<evidence type="ECO:0000256" key="7">
    <source>
        <dbReference type="ARBA" id="ARBA00022915"/>
    </source>
</evidence>
<comment type="similarity">
    <text evidence="3 12 13">Belongs to the DapA family.</text>
</comment>
<protein>
    <recommendedName>
        <fullName evidence="4 12">4-hydroxy-tetrahydrodipicolinate synthase</fullName>
        <shortName evidence="12">HTPA synthase</shortName>
        <ecNumber evidence="4 12">4.3.3.7</ecNumber>
    </recommendedName>
</protein>
<dbReference type="AlphaFoldDB" id="A0A8J7PKZ0"/>
<keyword evidence="8 12" id="KW-0457">Lysine biosynthesis</keyword>
<evidence type="ECO:0000256" key="15">
    <source>
        <dbReference type="PIRSR" id="PIRSR001365-2"/>
    </source>
</evidence>
<dbReference type="SMART" id="SM01130">
    <property type="entry name" value="DHDPS"/>
    <property type="match status" value="1"/>
</dbReference>
<feature type="binding site" evidence="12 15">
    <location>
        <position position="38"/>
    </location>
    <ligand>
        <name>pyruvate</name>
        <dbReference type="ChEBI" id="CHEBI:15361"/>
    </ligand>
</feature>
<evidence type="ECO:0000313" key="16">
    <source>
        <dbReference type="EMBL" id="MBN8659747.1"/>
    </source>
</evidence>
<evidence type="ECO:0000256" key="4">
    <source>
        <dbReference type="ARBA" id="ARBA00012086"/>
    </source>
</evidence>
<comment type="subunit">
    <text evidence="12">Homotetramer; dimer of dimers.</text>
</comment>
<dbReference type="UniPathway" id="UPA00034">
    <property type="reaction ID" value="UER00017"/>
</dbReference>